<proteinExistence type="predicted"/>
<dbReference type="InterPro" id="IPR039424">
    <property type="entry name" value="SBP_5"/>
</dbReference>
<evidence type="ECO:0000313" key="5">
    <source>
        <dbReference type="Proteomes" id="UP000183047"/>
    </source>
</evidence>
<evidence type="ECO:0000259" key="3">
    <source>
        <dbReference type="Pfam" id="PF00496"/>
    </source>
</evidence>
<feature type="compositionally biased region" description="Basic and acidic residues" evidence="1">
    <location>
        <begin position="41"/>
        <end position="53"/>
    </location>
</feature>
<dbReference type="Gene3D" id="3.90.76.10">
    <property type="entry name" value="Dipeptide-binding Protein, Domain 1"/>
    <property type="match status" value="1"/>
</dbReference>
<dbReference type="EMBL" id="FMUR01000004">
    <property type="protein sequence ID" value="SCX87171.1"/>
    <property type="molecule type" value="Genomic_DNA"/>
</dbReference>
<dbReference type="Pfam" id="PF00496">
    <property type="entry name" value="SBP_bac_5"/>
    <property type="match status" value="1"/>
</dbReference>
<dbReference type="Proteomes" id="UP000183047">
    <property type="component" value="Unassembled WGS sequence"/>
</dbReference>
<sequence length="625" mass="69612">MKKKLLSVLLASSMLLSLAACGNTSDTADQAGTQNASQAAAEERSASKPAEEGKNSGVINVCLGSEPQSLDPAVNSTVDGASVICHLFSGLAKWGADANGKAELQPDCIEGFTEGVKNDDGTVTYTYKLRDGLKWSDGKDLTAGDFVYSWNRAAGTELAADYCYMFDVIVGYDEMWADNAKGDEKLKVEAPDDKTIVVTLKNDVPYWNELLAFPAYMPVREDVVSNESWATDPKSYICNGPYTIADWQHQSVIKLQKRDDFVDAADVTINEINCYLSDDNNNMLANFENGSWEFIDEVPTNEIPNLKENYPTELKIEGQLGTYYICWNINKDILPKTSKLTGAEKVRAEEEIRNAFALLIDRNYIVNDVSKKGEIPASSFVAMGLTDADGSQFYENAGPDPSYVGYYDVKEDAYEANWEKALTTLKKYYTFDESTQKFTDVPKLMYLYNTNDNHKAIAEAVQSTLSGIGISMDLQNQEFATFVETRKKGDYFVARNGWLGDYNDPISFLDMWITGSGNNDVQYGKGAHADVKAYSIDLTDLGYDTKVENGTWAETYDVVIKDIKECTDTKTRYELMHRAEDLLMSTGCICPIYFYTDIYMVDDSVSGVYTSPLGFKFFMHAKVNK</sequence>
<gene>
    <name evidence="4" type="ORF">SAMN02910451_00618</name>
</gene>
<dbReference type="PANTHER" id="PTHR30290">
    <property type="entry name" value="PERIPLASMIC BINDING COMPONENT OF ABC TRANSPORTER"/>
    <property type="match status" value="1"/>
</dbReference>
<keyword evidence="2" id="KW-0732">Signal</keyword>
<dbReference type="InterPro" id="IPR030678">
    <property type="entry name" value="Peptide/Ni-bd"/>
</dbReference>
<keyword evidence="5" id="KW-1185">Reference proteome</keyword>
<dbReference type="GO" id="GO:1904680">
    <property type="term" value="F:peptide transmembrane transporter activity"/>
    <property type="evidence" value="ECO:0007669"/>
    <property type="project" value="TreeGrafter"/>
</dbReference>
<dbReference type="SUPFAM" id="SSF53850">
    <property type="entry name" value="Periplasmic binding protein-like II"/>
    <property type="match status" value="1"/>
</dbReference>
<dbReference type="GO" id="GO:0015833">
    <property type="term" value="P:peptide transport"/>
    <property type="evidence" value="ECO:0007669"/>
    <property type="project" value="TreeGrafter"/>
</dbReference>
<dbReference type="AlphaFoldDB" id="A0A1G5BAI2"/>
<dbReference type="CDD" id="cd08504">
    <property type="entry name" value="PBP2_OppA"/>
    <property type="match status" value="1"/>
</dbReference>
<feature type="signal peptide" evidence="2">
    <location>
        <begin position="1"/>
        <end position="19"/>
    </location>
</feature>
<dbReference type="RefSeq" id="WP_074461388.1">
    <property type="nucleotide sequence ID" value="NZ_FMUR01000004.1"/>
</dbReference>
<accession>A0A1G5BAI2</accession>
<feature type="region of interest" description="Disordered" evidence="1">
    <location>
        <begin position="27"/>
        <end position="53"/>
    </location>
</feature>
<dbReference type="Gene3D" id="3.40.190.10">
    <property type="entry name" value="Periplasmic binding protein-like II"/>
    <property type="match status" value="1"/>
</dbReference>
<name>A0A1G5BAI2_9FIRM</name>
<dbReference type="PROSITE" id="PS51257">
    <property type="entry name" value="PROKAR_LIPOPROTEIN"/>
    <property type="match status" value="1"/>
</dbReference>
<dbReference type="PIRSF" id="PIRSF002741">
    <property type="entry name" value="MppA"/>
    <property type="match status" value="1"/>
</dbReference>
<evidence type="ECO:0000256" key="1">
    <source>
        <dbReference type="SAM" id="MobiDB-lite"/>
    </source>
</evidence>
<dbReference type="InterPro" id="IPR000914">
    <property type="entry name" value="SBP_5_dom"/>
</dbReference>
<dbReference type="OrthoDB" id="9801912at2"/>
<evidence type="ECO:0000256" key="2">
    <source>
        <dbReference type="SAM" id="SignalP"/>
    </source>
</evidence>
<dbReference type="GO" id="GO:0042597">
    <property type="term" value="C:periplasmic space"/>
    <property type="evidence" value="ECO:0007669"/>
    <property type="project" value="UniProtKB-ARBA"/>
</dbReference>
<evidence type="ECO:0000313" key="4">
    <source>
        <dbReference type="EMBL" id="SCX87171.1"/>
    </source>
</evidence>
<dbReference type="GO" id="GO:0043190">
    <property type="term" value="C:ATP-binding cassette (ABC) transporter complex"/>
    <property type="evidence" value="ECO:0007669"/>
    <property type="project" value="InterPro"/>
</dbReference>
<reference evidence="5" key="1">
    <citation type="submission" date="2016-10" db="EMBL/GenBank/DDBJ databases">
        <authorList>
            <person name="Varghese N."/>
            <person name="Submissions S."/>
        </authorList>
    </citation>
    <scope>NUCLEOTIDE SEQUENCE [LARGE SCALE GENOMIC DNA]</scope>
    <source>
        <strain evidence="5">XBD2006</strain>
    </source>
</reference>
<dbReference type="PANTHER" id="PTHR30290:SF79">
    <property type="entry name" value="DIPEPTIDE-BINDING PROTEIN DPPE"/>
    <property type="match status" value="1"/>
</dbReference>
<protein>
    <submittedName>
        <fullName evidence="4">Oligopeptide transport system substrate-binding protein</fullName>
    </submittedName>
</protein>
<feature type="chain" id="PRO_5039361624" evidence="2">
    <location>
        <begin position="20"/>
        <end position="625"/>
    </location>
</feature>
<dbReference type="Gene3D" id="3.10.105.10">
    <property type="entry name" value="Dipeptide-binding Protein, Domain 3"/>
    <property type="match status" value="1"/>
</dbReference>
<organism evidence="4 5">
    <name type="scientific">Butyrivibrio hungatei</name>
    <dbReference type="NCBI Taxonomy" id="185008"/>
    <lineage>
        <taxon>Bacteria</taxon>
        <taxon>Bacillati</taxon>
        <taxon>Bacillota</taxon>
        <taxon>Clostridia</taxon>
        <taxon>Lachnospirales</taxon>
        <taxon>Lachnospiraceae</taxon>
        <taxon>Butyrivibrio</taxon>
    </lineage>
</organism>
<feature type="domain" description="Solute-binding protein family 5" evidence="3">
    <location>
        <begin position="115"/>
        <end position="519"/>
    </location>
</feature>